<name>M5ETG6_9HYPH</name>
<dbReference type="STRING" id="1297569.MESS2_600013"/>
<organism evidence="2 3">
    <name type="scientific">Mesorhizobium metallidurans STM 2683</name>
    <dbReference type="NCBI Taxonomy" id="1297569"/>
    <lineage>
        <taxon>Bacteria</taxon>
        <taxon>Pseudomonadati</taxon>
        <taxon>Pseudomonadota</taxon>
        <taxon>Alphaproteobacteria</taxon>
        <taxon>Hyphomicrobiales</taxon>
        <taxon>Phyllobacteriaceae</taxon>
        <taxon>Mesorhizobium</taxon>
    </lineage>
</organism>
<dbReference type="SUPFAM" id="SSF53335">
    <property type="entry name" value="S-adenosyl-L-methionine-dependent methyltransferases"/>
    <property type="match status" value="1"/>
</dbReference>
<dbReference type="EMBL" id="CAUM01000129">
    <property type="protein sequence ID" value="CCV07557.1"/>
    <property type="molecule type" value="Genomic_DNA"/>
</dbReference>
<gene>
    <name evidence="2" type="ORF">MESS2_600013</name>
</gene>
<dbReference type="AlphaFoldDB" id="M5ETG6"/>
<keyword evidence="3" id="KW-1185">Reference proteome</keyword>
<dbReference type="RefSeq" id="WP_008876443.1">
    <property type="nucleotide sequence ID" value="NZ_CAUM01000129.1"/>
</dbReference>
<dbReference type="PANTHER" id="PTHR43861:SF1">
    <property type="entry name" value="TRANS-ACONITATE 2-METHYLTRANSFERASE"/>
    <property type="match status" value="1"/>
</dbReference>
<evidence type="ECO:0000313" key="2">
    <source>
        <dbReference type="EMBL" id="CCV07557.1"/>
    </source>
</evidence>
<dbReference type="eggNOG" id="COG2519">
    <property type="taxonomic scope" value="Bacteria"/>
</dbReference>
<evidence type="ECO:0000313" key="3">
    <source>
        <dbReference type="Proteomes" id="UP000012062"/>
    </source>
</evidence>
<dbReference type="InterPro" id="IPR025714">
    <property type="entry name" value="Methyltranfer_dom"/>
</dbReference>
<accession>M5ETG6</accession>
<reference evidence="2 3" key="1">
    <citation type="submission" date="2013-02" db="EMBL/GenBank/DDBJ databases">
        <authorList>
            <person name="Genoscope - CEA"/>
        </authorList>
    </citation>
    <scope>NUCLEOTIDE SEQUENCE [LARGE SCALE GENOMIC DNA]</scope>
    <source>
        <strain evidence="2 3">STM 2683</strain>
    </source>
</reference>
<dbReference type="Pfam" id="PF13847">
    <property type="entry name" value="Methyltransf_31"/>
    <property type="match status" value="1"/>
</dbReference>
<sequence>MGSADAISEMPYALGHSELELQRLSTQARLIDPITRRFFMEAGIAPGMCVLDVGSGAGDVAILLADLVGPTGRVVGMDTSATALDVARRRVAALGLNNVTFDMGDPTEIRLAQAIDAIAGRYVLQFMADPAVALAKLKTHLPPGGIIVFHELDWAGARSVPPAPLYDRCCAMCAETIGRLGAETSMGPKLQAAFVSAGIRPPSMRLESVIGSGPADADRLDLVADLVRTLLPDMERLGIVVKGEIDTKTLSSRMLDEVVSLGSVVIGRAEIGAWSRI</sequence>
<dbReference type="Proteomes" id="UP000012062">
    <property type="component" value="Unassembled WGS sequence"/>
</dbReference>
<proteinExistence type="predicted"/>
<dbReference type="PANTHER" id="PTHR43861">
    <property type="entry name" value="TRANS-ACONITATE 2-METHYLTRANSFERASE-RELATED"/>
    <property type="match status" value="1"/>
</dbReference>
<dbReference type="Gene3D" id="3.40.50.150">
    <property type="entry name" value="Vaccinia Virus protein VP39"/>
    <property type="match status" value="1"/>
</dbReference>
<dbReference type="OrthoDB" id="9770485at2"/>
<feature type="domain" description="Methyltransferase" evidence="1">
    <location>
        <begin position="46"/>
        <end position="153"/>
    </location>
</feature>
<dbReference type="CDD" id="cd02440">
    <property type="entry name" value="AdoMet_MTases"/>
    <property type="match status" value="1"/>
</dbReference>
<dbReference type="InterPro" id="IPR029063">
    <property type="entry name" value="SAM-dependent_MTases_sf"/>
</dbReference>
<protein>
    <recommendedName>
        <fullName evidence="1">Methyltransferase domain-containing protein</fullName>
    </recommendedName>
</protein>
<evidence type="ECO:0000259" key="1">
    <source>
        <dbReference type="Pfam" id="PF13847"/>
    </source>
</evidence>
<comment type="caution">
    <text evidence="2">The sequence shown here is derived from an EMBL/GenBank/DDBJ whole genome shotgun (WGS) entry which is preliminary data.</text>
</comment>